<gene>
    <name evidence="1" type="ORF">E5288_WYG011611</name>
</gene>
<comment type="caution">
    <text evidence="1">The sequence shown here is derived from an EMBL/GenBank/DDBJ whole genome shotgun (WGS) entry which is preliminary data.</text>
</comment>
<reference evidence="1" key="1">
    <citation type="submission" date="2019-10" db="EMBL/GenBank/DDBJ databases">
        <title>The sequence and de novo assembly of the wild yak genome.</title>
        <authorList>
            <person name="Liu Y."/>
        </authorList>
    </citation>
    <scope>NUCLEOTIDE SEQUENCE [LARGE SCALE GENOMIC DNA]</scope>
    <source>
        <strain evidence="1">WY2019</strain>
    </source>
</reference>
<protein>
    <submittedName>
        <fullName evidence="1">Uncharacterized protein</fullName>
    </submittedName>
</protein>
<evidence type="ECO:0000313" key="1">
    <source>
        <dbReference type="EMBL" id="MXQ97733.1"/>
    </source>
</evidence>
<dbReference type="Proteomes" id="UP000322234">
    <property type="component" value="Unassembled WGS sequence"/>
</dbReference>
<organism evidence="1 2">
    <name type="scientific">Bos mutus</name>
    <name type="common">wild yak</name>
    <dbReference type="NCBI Taxonomy" id="72004"/>
    <lineage>
        <taxon>Eukaryota</taxon>
        <taxon>Metazoa</taxon>
        <taxon>Chordata</taxon>
        <taxon>Craniata</taxon>
        <taxon>Vertebrata</taxon>
        <taxon>Euteleostomi</taxon>
        <taxon>Mammalia</taxon>
        <taxon>Eutheria</taxon>
        <taxon>Laurasiatheria</taxon>
        <taxon>Artiodactyla</taxon>
        <taxon>Ruminantia</taxon>
        <taxon>Pecora</taxon>
        <taxon>Bovidae</taxon>
        <taxon>Bovinae</taxon>
        <taxon>Bos</taxon>
    </lineage>
</organism>
<keyword evidence="2" id="KW-1185">Reference proteome</keyword>
<dbReference type="EMBL" id="VBQZ03000200">
    <property type="protein sequence ID" value="MXQ97733.1"/>
    <property type="molecule type" value="Genomic_DNA"/>
</dbReference>
<evidence type="ECO:0000313" key="2">
    <source>
        <dbReference type="Proteomes" id="UP000322234"/>
    </source>
</evidence>
<dbReference type="AlphaFoldDB" id="A0A6B0SFT3"/>
<proteinExistence type="predicted"/>
<name>A0A6B0SFT3_9CETA</name>
<accession>A0A6B0SFT3</accession>
<sequence length="79" mass="9255">MTLLGCYYLKYTPVAFPEIIMNELVYITNLLLLTEITGELFEVAYRDRMKIDQCQLEGTGKAMERVPMNGKEKESERDW</sequence>